<evidence type="ECO:0000313" key="3">
    <source>
        <dbReference type="Proteomes" id="UP001059596"/>
    </source>
</evidence>
<gene>
    <name evidence="2" type="ORF">M5D96_004857</name>
</gene>
<feature type="compositionally biased region" description="Basic and acidic residues" evidence="1">
    <location>
        <begin position="17"/>
        <end position="40"/>
    </location>
</feature>
<reference evidence="2" key="1">
    <citation type="journal article" date="2023" name="Genome Biol. Evol.">
        <title>Long-read-based Genome Assembly of Drosophila gunungcola Reveals Fewer Chemosensory Genes in Flower-breeding Species.</title>
        <authorList>
            <person name="Negi A."/>
            <person name="Liao B.Y."/>
            <person name="Yeh S.D."/>
        </authorList>
    </citation>
    <scope>NUCLEOTIDE SEQUENCE</scope>
    <source>
        <strain evidence="2">Sukarami</strain>
    </source>
</reference>
<organism evidence="2 3">
    <name type="scientific">Drosophila gunungcola</name>
    <name type="common">fruit fly</name>
    <dbReference type="NCBI Taxonomy" id="103775"/>
    <lineage>
        <taxon>Eukaryota</taxon>
        <taxon>Metazoa</taxon>
        <taxon>Ecdysozoa</taxon>
        <taxon>Arthropoda</taxon>
        <taxon>Hexapoda</taxon>
        <taxon>Insecta</taxon>
        <taxon>Pterygota</taxon>
        <taxon>Neoptera</taxon>
        <taxon>Endopterygota</taxon>
        <taxon>Diptera</taxon>
        <taxon>Brachycera</taxon>
        <taxon>Muscomorpha</taxon>
        <taxon>Ephydroidea</taxon>
        <taxon>Drosophilidae</taxon>
        <taxon>Drosophila</taxon>
        <taxon>Sophophora</taxon>
    </lineage>
</organism>
<feature type="region of interest" description="Disordered" evidence="1">
    <location>
        <begin position="1"/>
        <end position="40"/>
    </location>
</feature>
<dbReference type="EMBL" id="JAMKOV010000002">
    <property type="protein sequence ID" value="KAI8043525.1"/>
    <property type="molecule type" value="Genomic_DNA"/>
</dbReference>
<name>A0A9P9YUS3_9MUSC</name>
<dbReference type="Proteomes" id="UP001059596">
    <property type="component" value="Unassembled WGS sequence"/>
</dbReference>
<accession>A0A9P9YUS3</accession>
<comment type="caution">
    <text evidence="2">The sequence shown here is derived from an EMBL/GenBank/DDBJ whole genome shotgun (WGS) entry which is preliminary data.</text>
</comment>
<keyword evidence="3" id="KW-1185">Reference proteome</keyword>
<sequence length="40" mass="4486">MTKGERPGEKQNGGIIEKGRRQAADSELWLKDMHKDSSSN</sequence>
<dbReference type="AlphaFoldDB" id="A0A9P9YUS3"/>
<proteinExistence type="predicted"/>
<protein>
    <submittedName>
        <fullName evidence="2">Uncharacterized protein</fullName>
    </submittedName>
</protein>
<evidence type="ECO:0000313" key="2">
    <source>
        <dbReference type="EMBL" id="KAI8043525.1"/>
    </source>
</evidence>
<evidence type="ECO:0000256" key="1">
    <source>
        <dbReference type="SAM" id="MobiDB-lite"/>
    </source>
</evidence>